<dbReference type="Gene3D" id="3.40.50.1240">
    <property type="entry name" value="Phosphoglycerate mutase-like"/>
    <property type="match status" value="1"/>
</dbReference>
<dbReference type="InterPro" id="IPR013078">
    <property type="entry name" value="His_Pase_superF_clade-1"/>
</dbReference>
<gene>
    <name evidence="1" type="ORF">RWE15_08015</name>
</gene>
<sequence length="143" mass="16535">MDRIISSPSTRAIQSTEPFAQDMSIQIETDERLLERVLSTKDMTNWMEKLRNSFDAMDLAYHGGESGTEATKRAMKVIEELWGDGNLATVIVTHGNLLALLIKHYQSSFGFDDWRRLSNPDMYRLAQHREEVSIQRLWEEIDS</sequence>
<dbReference type="Proteomes" id="UP001281447">
    <property type="component" value="Unassembled WGS sequence"/>
</dbReference>
<protein>
    <submittedName>
        <fullName evidence="1">Histidine phosphatase family protein</fullName>
    </submittedName>
</protein>
<reference evidence="1 2" key="1">
    <citation type="submission" date="2023-10" db="EMBL/GenBank/DDBJ databases">
        <title>Virgibacillus halophilus 5B73C genome.</title>
        <authorList>
            <person name="Miliotis G."/>
            <person name="Sengupta P."/>
            <person name="Hameed A."/>
            <person name="Chuvochina M."/>
            <person name="Mcdonagh F."/>
            <person name="Simpson A.C."/>
            <person name="Singh N.K."/>
            <person name="Rekha P.D."/>
            <person name="Raman K."/>
            <person name="Hugenholtz P."/>
            <person name="Venkateswaran K."/>
        </authorList>
    </citation>
    <scope>NUCLEOTIDE SEQUENCE [LARGE SCALE GENOMIC DNA]</scope>
    <source>
        <strain evidence="1 2">5B73C</strain>
    </source>
</reference>
<name>A0ABU5C6B5_9BACI</name>
<dbReference type="SUPFAM" id="SSF53254">
    <property type="entry name" value="Phosphoglycerate mutase-like"/>
    <property type="match status" value="1"/>
</dbReference>
<evidence type="ECO:0000313" key="2">
    <source>
        <dbReference type="Proteomes" id="UP001281447"/>
    </source>
</evidence>
<accession>A0ABU5C6B5</accession>
<proteinExistence type="predicted"/>
<dbReference type="InterPro" id="IPR029033">
    <property type="entry name" value="His_PPase_superfam"/>
</dbReference>
<dbReference type="Pfam" id="PF00300">
    <property type="entry name" value="His_Phos_1"/>
    <property type="match status" value="1"/>
</dbReference>
<evidence type="ECO:0000313" key="1">
    <source>
        <dbReference type="EMBL" id="MDY0394406.1"/>
    </source>
</evidence>
<organism evidence="1 2">
    <name type="scientific">Tigheibacillus halophilus</name>
    <dbReference type="NCBI Taxonomy" id="361280"/>
    <lineage>
        <taxon>Bacteria</taxon>
        <taxon>Bacillati</taxon>
        <taxon>Bacillota</taxon>
        <taxon>Bacilli</taxon>
        <taxon>Bacillales</taxon>
        <taxon>Bacillaceae</taxon>
        <taxon>Tigheibacillus</taxon>
    </lineage>
</organism>
<dbReference type="CDD" id="cd07067">
    <property type="entry name" value="HP_PGM_like"/>
    <property type="match status" value="1"/>
</dbReference>
<keyword evidence="2" id="KW-1185">Reference proteome</keyword>
<comment type="caution">
    <text evidence="1">The sequence shown here is derived from an EMBL/GenBank/DDBJ whole genome shotgun (WGS) entry which is preliminary data.</text>
</comment>
<dbReference type="EMBL" id="JAWDIP010000003">
    <property type="protein sequence ID" value="MDY0394406.1"/>
    <property type="molecule type" value="Genomic_DNA"/>
</dbReference>